<proteinExistence type="predicted"/>
<dbReference type="PANTHER" id="PTHR42736:SF1">
    <property type="entry name" value="PROTEIN-GLUTAMINE GAMMA-GLUTAMYLTRANSFERASE"/>
    <property type="match status" value="1"/>
</dbReference>
<feature type="transmembrane region" description="Helical" evidence="1">
    <location>
        <begin position="274"/>
        <end position="290"/>
    </location>
</feature>
<dbReference type="PANTHER" id="PTHR42736">
    <property type="entry name" value="PROTEIN-GLUTAMINE GAMMA-GLUTAMYLTRANSFERASE"/>
    <property type="match status" value="1"/>
</dbReference>
<feature type="domain" description="Transglutaminase-like" evidence="2">
    <location>
        <begin position="598"/>
        <end position="669"/>
    </location>
</feature>
<reference evidence="3" key="1">
    <citation type="journal article" date="2020" name="mSystems">
        <title>Genome- and Community-Level Interaction Insights into Carbon Utilization and Element Cycling Functions of Hydrothermarchaeota in Hydrothermal Sediment.</title>
        <authorList>
            <person name="Zhou Z."/>
            <person name="Liu Y."/>
            <person name="Xu W."/>
            <person name="Pan J."/>
            <person name="Luo Z.H."/>
            <person name="Li M."/>
        </authorList>
    </citation>
    <scope>NUCLEOTIDE SEQUENCE [LARGE SCALE GENOMIC DNA]</scope>
    <source>
        <strain evidence="3">SpSt-289</strain>
    </source>
</reference>
<dbReference type="InterPro" id="IPR052901">
    <property type="entry name" value="Bact_TGase-like"/>
</dbReference>
<keyword evidence="1" id="KW-0812">Transmembrane</keyword>
<keyword evidence="1" id="KW-1133">Transmembrane helix</keyword>
<feature type="transmembrane region" description="Helical" evidence="1">
    <location>
        <begin position="224"/>
        <end position="244"/>
    </location>
</feature>
<comment type="caution">
    <text evidence="3">The sequence shown here is derived from an EMBL/GenBank/DDBJ whole genome shotgun (WGS) entry which is preliminary data.</text>
</comment>
<evidence type="ECO:0000313" key="3">
    <source>
        <dbReference type="EMBL" id="HDX31884.1"/>
    </source>
</evidence>
<accession>A0A7C1JDC5</accession>
<feature type="transmembrane region" description="Helical" evidence="1">
    <location>
        <begin position="149"/>
        <end position="171"/>
    </location>
</feature>
<dbReference type="InterPro" id="IPR038765">
    <property type="entry name" value="Papain-like_cys_pep_sf"/>
</dbReference>
<evidence type="ECO:0000259" key="2">
    <source>
        <dbReference type="SMART" id="SM00460"/>
    </source>
</evidence>
<evidence type="ECO:0000256" key="1">
    <source>
        <dbReference type="SAM" id="Phobius"/>
    </source>
</evidence>
<feature type="transmembrane region" description="Helical" evidence="1">
    <location>
        <begin position="709"/>
        <end position="727"/>
    </location>
</feature>
<feature type="transmembrane region" description="Helical" evidence="1">
    <location>
        <begin position="311"/>
        <end position="331"/>
    </location>
</feature>
<sequence>MPGVAHPPRYSPSTFTYRPPAACGAHLSSAPQGDSHHAHRRRFHCRSGGGSRVNERTFGWDADAAGMESTWAARSLRWFVEQGRPHLGWTTLMLCLALSMLPAALLWENRWLRSGPLVARLYLAGPLAILSTWLILGWRRPWISTRRGLHILVQGLGWFLLSVGVTTQLLVGWAPGPGLLWQAATTGSWDFLTVHAMEAWQRTIVRYALWWQGVQNNAAGRDDLVVFGFALVIVWLFSVATGWLAHRHRNGLLAATPILWIVGLVMLYSAIDRWLFVAAVALALLLHLALDQQALLQRWRSLDLDHNPIVLTERAFVSLGLIALVMIAAAVTPNLYSLEIASRYYTLLAPVNARLEALAKRAFPELTGVNPWSGGEGIGGLPNEFLLRGGPTLSERPVMRVRTSEPLSFFDAPPLAHNLRGITFSIYDGRGWQNPATLLRTEHAAEQPWAPLSSDGRRPLFQNVTLNLVGRTLFAAGEPLAPSVSYQAEERFPGDLVALRSAERSYTIVSLVPALSADELNSLPGWEVESLPEDYAIYLELPEDLPPRVRSLAAQLTAGEATLFAKATAIERYLRTFPYDLTVPSPPEPVQDVADYFLFDLQRGYCDYYATAFVVLARAVGIPARFVTGFTSGSWNPEQQAWTVTEADAHSWPEVYFPQVGWIPFEPTAGRPELVRIGRVGGGAVEPAALPPVQPSPPSPSLPSFDDRWLWLLFPAIALIVAGIWLFQRWRLSREDPWETLLRWGSRLGRAFKSGETVLEYGAALAAHILTYREDEPELRRFVSREVLRLSEEISALRYAPAQRREQLHTQAVERWTRLRGYLRRIKK</sequence>
<feature type="transmembrane region" description="Helical" evidence="1">
    <location>
        <begin position="119"/>
        <end position="137"/>
    </location>
</feature>
<feature type="transmembrane region" description="Helical" evidence="1">
    <location>
        <begin position="87"/>
        <end position="107"/>
    </location>
</feature>
<gene>
    <name evidence="3" type="ORF">ENQ20_10400</name>
</gene>
<dbReference type="SUPFAM" id="SSF54001">
    <property type="entry name" value="Cysteine proteinases"/>
    <property type="match status" value="1"/>
</dbReference>
<feature type="transmembrane region" description="Helical" evidence="1">
    <location>
        <begin position="251"/>
        <end position="268"/>
    </location>
</feature>
<protein>
    <submittedName>
        <fullName evidence="3">Transglutaminase domain-containing protein</fullName>
    </submittedName>
</protein>
<dbReference type="InterPro" id="IPR002931">
    <property type="entry name" value="Transglutaminase-like"/>
</dbReference>
<keyword evidence="1" id="KW-0472">Membrane</keyword>
<dbReference type="SMART" id="SM00460">
    <property type="entry name" value="TGc"/>
    <property type="match status" value="1"/>
</dbReference>
<dbReference type="AlphaFoldDB" id="A0A7C1JDC5"/>
<dbReference type="Pfam" id="PF01841">
    <property type="entry name" value="Transglut_core"/>
    <property type="match status" value="1"/>
</dbReference>
<organism evidence="3">
    <name type="scientific">Caldilinea aerophila</name>
    <dbReference type="NCBI Taxonomy" id="133453"/>
    <lineage>
        <taxon>Bacteria</taxon>
        <taxon>Bacillati</taxon>
        <taxon>Chloroflexota</taxon>
        <taxon>Caldilineae</taxon>
        <taxon>Caldilineales</taxon>
        <taxon>Caldilineaceae</taxon>
        <taxon>Caldilinea</taxon>
    </lineage>
</organism>
<dbReference type="EMBL" id="DSMG01000102">
    <property type="protein sequence ID" value="HDX31884.1"/>
    <property type="molecule type" value="Genomic_DNA"/>
</dbReference>
<name>A0A7C1JDC5_9CHLR</name>
<dbReference type="Gene3D" id="3.10.620.30">
    <property type="match status" value="1"/>
</dbReference>